<reference evidence="1" key="1">
    <citation type="submission" date="2016-03" db="EMBL/GenBank/DDBJ databases">
        <authorList>
            <person name="Borrel G."/>
            <person name="Mccann A."/>
            <person name="O'Toole P.W."/>
        </authorList>
    </citation>
    <scope>NUCLEOTIDE SEQUENCE</scope>
    <source>
        <strain evidence="1">183</strain>
    </source>
</reference>
<dbReference type="Proteomes" id="UP000752814">
    <property type="component" value="Unassembled WGS sequence"/>
</dbReference>
<gene>
    <name evidence="1" type="ORF">A3207_00500</name>
</gene>
<dbReference type="AlphaFoldDB" id="A0A8J8TFK7"/>
<proteinExistence type="predicted"/>
<evidence type="ECO:0000313" key="1">
    <source>
        <dbReference type="EMBL" id="TQS84556.1"/>
    </source>
</evidence>
<evidence type="ECO:0000313" key="2">
    <source>
        <dbReference type="Proteomes" id="UP000752814"/>
    </source>
</evidence>
<name>A0A8J8TFK7_9ARCH</name>
<organism evidence="1 2">
    <name type="scientific">Candidatus Methanomassiliicoccus intestinalis</name>
    <dbReference type="NCBI Taxonomy" id="1406512"/>
    <lineage>
        <taxon>Archaea</taxon>
        <taxon>Methanobacteriati</taxon>
        <taxon>Thermoplasmatota</taxon>
        <taxon>Thermoplasmata</taxon>
        <taxon>Methanomassiliicoccales</taxon>
        <taxon>Methanomassiliicoccaceae</taxon>
        <taxon>Methanomassiliicoccus</taxon>
    </lineage>
</organism>
<sequence length="104" mass="12008">MMPVRLCRHCKHTTRERIYGVDDCIGRTVFGCDLLNADEYLTAYKTNVCRSFEDDSESYSCSDCIHIISGTVRGLETLRCEFNNAPVDDWNCSDFEDMFEEAEQ</sequence>
<comment type="caution">
    <text evidence="1">The sequence shown here is derived from an EMBL/GenBank/DDBJ whole genome shotgun (WGS) entry which is preliminary data.</text>
</comment>
<protein>
    <submittedName>
        <fullName evidence="1">Uncharacterized protein</fullName>
    </submittedName>
</protein>
<dbReference type="EMBL" id="LVVT01000001">
    <property type="protein sequence ID" value="TQS84556.1"/>
    <property type="molecule type" value="Genomic_DNA"/>
</dbReference>
<dbReference type="GeneID" id="41323428"/>
<accession>A0A8J8TFK7</accession>
<dbReference type="RefSeq" id="WP_020448899.1">
    <property type="nucleotide sequence ID" value="NZ_CAYAYJ010000011.1"/>
</dbReference>